<reference evidence="1 4" key="2">
    <citation type="submission" date="2019-02" db="EMBL/GenBank/DDBJ databases">
        <title>Complete genome sequence of Desulfobacter hydrogenophilus AcRS1.</title>
        <authorList>
            <person name="Marietou A."/>
            <person name="Lund M.B."/>
            <person name="Marshall I.P.G."/>
            <person name="Schreiber L."/>
            <person name="Jorgensen B."/>
        </authorList>
    </citation>
    <scope>NUCLEOTIDE SEQUENCE [LARGE SCALE GENOMIC DNA]</scope>
    <source>
        <strain evidence="1 4">AcRS1</strain>
    </source>
</reference>
<protein>
    <submittedName>
        <fullName evidence="2">Uncharacterized protein</fullName>
    </submittedName>
</protein>
<evidence type="ECO:0000313" key="4">
    <source>
        <dbReference type="Proteomes" id="UP000293902"/>
    </source>
</evidence>
<gene>
    <name evidence="2" type="ORF">DO021_15475</name>
    <name evidence="1" type="ORF">EYB58_11910</name>
</gene>
<dbReference type="Proteomes" id="UP000248798">
    <property type="component" value="Unassembled WGS sequence"/>
</dbReference>
<dbReference type="EMBL" id="CP036313">
    <property type="protein sequence ID" value="QBH13568.1"/>
    <property type="molecule type" value="Genomic_DNA"/>
</dbReference>
<dbReference type="Proteomes" id="UP000293902">
    <property type="component" value="Chromosome"/>
</dbReference>
<keyword evidence="4" id="KW-1185">Reference proteome</keyword>
<accession>A0A328F8Z8</accession>
<evidence type="ECO:0000313" key="3">
    <source>
        <dbReference type="Proteomes" id="UP000248798"/>
    </source>
</evidence>
<reference evidence="2 3" key="1">
    <citation type="submission" date="2018-06" db="EMBL/GenBank/DDBJ databases">
        <title>Complete Genome Sequence of Desulfobacter hydrogenophilus (DSM3380).</title>
        <authorList>
            <person name="Marietou A."/>
            <person name="Schreiber L."/>
            <person name="Marshall I."/>
            <person name="Jorgensen B."/>
        </authorList>
    </citation>
    <scope>NUCLEOTIDE SEQUENCE [LARGE SCALE GENOMIC DNA]</scope>
    <source>
        <strain evidence="2 3">DSM 3380</strain>
    </source>
</reference>
<organism evidence="2 3">
    <name type="scientific">Desulfobacter hydrogenophilus</name>
    <dbReference type="NCBI Taxonomy" id="2291"/>
    <lineage>
        <taxon>Bacteria</taxon>
        <taxon>Pseudomonadati</taxon>
        <taxon>Thermodesulfobacteriota</taxon>
        <taxon>Desulfobacteria</taxon>
        <taxon>Desulfobacterales</taxon>
        <taxon>Desulfobacteraceae</taxon>
        <taxon>Desulfobacter</taxon>
    </lineage>
</organism>
<name>A0A328F8Z8_9BACT</name>
<dbReference type="OrthoDB" id="9255747at2"/>
<dbReference type="RefSeq" id="WP_111958291.1">
    <property type="nucleotide sequence ID" value="NZ_CP036313.1"/>
</dbReference>
<proteinExistence type="predicted"/>
<evidence type="ECO:0000313" key="1">
    <source>
        <dbReference type="EMBL" id="QBH13568.1"/>
    </source>
</evidence>
<dbReference type="EMBL" id="QLNI01000032">
    <property type="protein sequence ID" value="RAM01088.1"/>
    <property type="molecule type" value="Genomic_DNA"/>
</dbReference>
<dbReference type="AlphaFoldDB" id="A0A328F8Z8"/>
<evidence type="ECO:0000313" key="2">
    <source>
        <dbReference type="EMBL" id="RAM01088.1"/>
    </source>
</evidence>
<sequence>MKKIFRLYENGKAKFESSVFDMITGEKETKQTKGLAYLLKEYPSLIRDILKLNKIRNHSCFSKKRLKLRWKEINSIEVLAEKITKSGNRVDIIIKINEKSAPLLAIIIEAKSIKSNIKYSAVIPQIEKYLEMGEISDLEGYSKIPIILTKFKSMLGSDDIISLTWQDIIDIISKSNERNKNNLIGQYYQFITGVNNKMHYYEKEVLSIPAGKTFDLVEKYKIYECPNNSSYNYKKTIFITFRNTGGGVMKKLYKIEDIIVFNPAEKSDLDRVMDSMTEEQTKKERLQDFIKECKYEHPGEEKKFYILSADEIIDLQNKPKPKRNNAKFTYYRLFDILTKSIVEPASKLS</sequence>